<feature type="region of interest" description="Disordered" evidence="6">
    <location>
        <begin position="1"/>
        <end position="65"/>
    </location>
</feature>
<dbReference type="InterPro" id="IPR050142">
    <property type="entry name" value="MADS-box/MEF2_TF"/>
</dbReference>
<dbReference type="Gene3D" id="3.40.1810.10">
    <property type="entry name" value="Transcription factor, MADS-box"/>
    <property type="match status" value="1"/>
</dbReference>
<feature type="compositionally biased region" description="Polar residues" evidence="6">
    <location>
        <begin position="230"/>
        <end position="264"/>
    </location>
</feature>
<dbReference type="GO" id="GO:0045944">
    <property type="term" value="P:positive regulation of transcription by RNA polymerase II"/>
    <property type="evidence" value="ECO:0007669"/>
    <property type="project" value="InterPro"/>
</dbReference>
<organism evidence="8 9">
    <name type="scientific">Lichtheimia corymbifera JMRC:FSU:9682</name>
    <dbReference type="NCBI Taxonomy" id="1263082"/>
    <lineage>
        <taxon>Eukaryota</taxon>
        <taxon>Fungi</taxon>
        <taxon>Fungi incertae sedis</taxon>
        <taxon>Mucoromycota</taxon>
        <taxon>Mucoromycotina</taxon>
        <taxon>Mucoromycetes</taxon>
        <taxon>Mucorales</taxon>
        <taxon>Lichtheimiaceae</taxon>
        <taxon>Lichtheimia</taxon>
    </lineage>
</organism>
<dbReference type="PRINTS" id="PR00404">
    <property type="entry name" value="MADSDOMAIN"/>
</dbReference>
<feature type="domain" description="MADS-box" evidence="7">
    <location>
        <begin position="62"/>
        <end position="122"/>
    </location>
</feature>
<dbReference type="STRING" id="1263082.A0A068S3E9"/>
<dbReference type="GO" id="GO:0000987">
    <property type="term" value="F:cis-regulatory region sequence-specific DNA binding"/>
    <property type="evidence" value="ECO:0007669"/>
    <property type="project" value="InterPro"/>
</dbReference>
<keyword evidence="9" id="KW-1185">Reference proteome</keyword>
<evidence type="ECO:0000256" key="4">
    <source>
        <dbReference type="ARBA" id="ARBA00023163"/>
    </source>
</evidence>
<accession>A0A068S3E9</accession>
<dbReference type="GO" id="GO:0046983">
    <property type="term" value="F:protein dimerization activity"/>
    <property type="evidence" value="ECO:0007669"/>
    <property type="project" value="InterPro"/>
</dbReference>
<dbReference type="VEuPathDB" id="FungiDB:LCOR_07433.1"/>
<dbReference type="GO" id="GO:0005634">
    <property type="term" value="C:nucleus"/>
    <property type="evidence" value="ECO:0007669"/>
    <property type="project" value="UniProtKB-SubCell"/>
</dbReference>
<keyword evidence="2" id="KW-0805">Transcription regulation</keyword>
<dbReference type="Proteomes" id="UP000027586">
    <property type="component" value="Unassembled WGS sequence"/>
</dbReference>
<dbReference type="PANTHER" id="PTHR48019">
    <property type="entry name" value="SERUM RESPONSE FACTOR HOMOLOG"/>
    <property type="match status" value="1"/>
</dbReference>
<feature type="compositionally biased region" description="Acidic residues" evidence="6">
    <location>
        <begin position="41"/>
        <end position="52"/>
    </location>
</feature>
<keyword evidence="4" id="KW-0804">Transcription</keyword>
<dbReference type="InterPro" id="IPR033897">
    <property type="entry name" value="SRF-like_MADS-box"/>
</dbReference>
<feature type="compositionally biased region" description="Polar residues" evidence="6">
    <location>
        <begin position="192"/>
        <end position="204"/>
    </location>
</feature>
<dbReference type="SMART" id="SM00432">
    <property type="entry name" value="MADS"/>
    <property type="match status" value="1"/>
</dbReference>
<proteinExistence type="predicted"/>
<keyword evidence="5" id="KW-0539">Nucleus</keyword>
<sequence length="295" mass="32186">MEHEQQQPFQIGVGLNQQSEHDMLQPTSASPLTNFMPPEEAINEDNASDPSEDLDKPGKRSAGRRKIKIEYIQDKSKRHITFSKRKAGLMKKAYELSTLTGTQVLLLVVSETGLVYTFTTPKLQPLVTKPEGKSLIQSCLNAPDLPPSDQEYGIHSPPMSNTSAVNNAVGDTSATHGNHQQQHLYDQGPGLLSQQPPRSSNSAVSGYRTIPLARYPLNTPPPPPPSSSSTIAQPPLSSYNMHHQNIHQLPTTAQPPYDNTNPYNNIYYGGTPTTAAAGSGLSNPSQQQQQQHPHS</sequence>
<feature type="region of interest" description="Disordered" evidence="6">
    <location>
        <begin position="166"/>
        <end position="295"/>
    </location>
</feature>
<feature type="compositionally biased region" description="Low complexity" evidence="6">
    <location>
        <begin position="269"/>
        <end position="278"/>
    </location>
</feature>
<dbReference type="OrthoDB" id="2284405at2759"/>
<dbReference type="InterPro" id="IPR036879">
    <property type="entry name" value="TF_MADSbox_sf"/>
</dbReference>
<feature type="compositionally biased region" description="Polar residues" evidence="6">
    <location>
        <begin position="166"/>
        <end position="184"/>
    </location>
</feature>
<keyword evidence="3" id="KW-0238">DNA-binding</keyword>
<comment type="subcellular location">
    <subcellularLocation>
        <location evidence="1">Nucleus</location>
    </subcellularLocation>
</comment>
<dbReference type="PROSITE" id="PS50066">
    <property type="entry name" value="MADS_BOX_2"/>
    <property type="match status" value="1"/>
</dbReference>
<evidence type="ECO:0000313" key="9">
    <source>
        <dbReference type="Proteomes" id="UP000027586"/>
    </source>
</evidence>
<feature type="compositionally biased region" description="Low complexity" evidence="6">
    <location>
        <begin position="286"/>
        <end position="295"/>
    </location>
</feature>
<evidence type="ECO:0000256" key="5">
    <source>
        <dbReference type="ARBA" id="ARBA00023242"/>
    </source>
</evidence>
<reference evidence="8" key="1">
    <citation type="submission" date="2013-08" db="EMBL/GenBank/DDBJ databases">
        <title>Gene expansion shapes genome architecture in the human pathogen Lichtheimia corymbifera: an evolutionary genomics analysis in the ancient terrestrial Mucorales (Mucoromycotina).</title>
        <authorList>
            <person name="Schwartze V.U."/>
            <person name="Winter S."/>
            <person name="Shelest E."/>
            <person name="Marcet-Houben M."/>
            <person name="Horn F."/>
            <person name="Wehner S."/>
            <person name="Hoffmann K."/>
            <person name="Riege K."/>
            <person name="Sammeth M."/>
            <person name="Nowrousian M."/>
            <person name="Valiante V."/>
            <person name="Linde J."/>
            <person name="Jacobsen I.D."/>
            <person name="Marz M."/>
            <person name="Brakhage A.A."/>
            <person name="Gabaldon T."/>
            <person name="Bocker S."/>
            <person name="Voigt K."/>
        </authorList>
    </citation>
    <scope>NUCLEOTIDE SEQUENCE [LARGE SCALE GENOMIC DNA]</scope>
    <source>
        <strain evidence="8">FSU 9682</strain>
    </source>
</reference>
<evidence type="ECO:0000256" key="1">
    <source>
        <dbReference type="ARBA" id="ARBA00004123"/>
    </source>
</evidence>
<evidence type="ECO:0000259" key="7">
    <source>
        <dbReference type="PROSITE" id="PS50066"/>
    </source>
</evidence>
<comment type="caution">
    <text evidence="8">The sequence shown here is derived from an EMBL/GenBank/DDBJ whole genome shotgun (WGS) entry which is preliminary data.</text>
</comment>
<dbReference type="FunFam" id="3.40.1810.10:FF:000002">
    <property type="entry name" value="Serum response factor b"/>
    <property type="match status" value="1"/>
</dbReference>
<dbReference type="AlphaFoldDB" id="A0A068S3E9"/>
<evidence type="ECO:0000313" key="8">
    <source>
        <dbReference type="EMBL" id="CDH56377.1"/>
    </source>
</evidence>
<dbReference type="PROSITE" id="PS00350">
    <property type="entry name" value="MADS_BOX_1"/>
    <property type="match status" value="1"/>
</dbReference>
<dbReference type="EMBL" id="CBTN010000037">
    <property type="protein sequence ID" value="CDH56377.1"/>
    <property type="molecule type" value="Genomic_DNA"/>
</dbReference>
<name>A0A068S3E9_9FUNG</name>
<dbReference type="InterPro" id="IPR002100">
    <property type="entry name" value="TF_MADSbox"/>
</dbReference>
<evidence type="ECO:0000256" key="6">
    <source>
        <dbReference type="SAM" id="MobiDB-lite"/>
    </source>
</evidence>
<evidence type="ECO:0000256" key="3">
    <source>
        <dbReference type="ARBA" id="ARBA00023125"/>
    </source>
</evidence>
<gene>
    <name evidence="8" type="ORF">LCOR_07433.1</name>
</gene>
<protein>
    <submittedName>
        <fullName evidence="8">Mads box transcription factor mcm1</fullName>
    </submittedName>
</protein>
<dbReference type="Pfam" id="PF00319">
    <property type="entry name" value="SRF-TF"/>
    <property type="match status" value="1"/>
</dbReference>
<evidence type="ECO:0000256" key="2">
    <source>
        <dbReference type="ARBA" id="ARBA00023015"/>
    </source>
</evidence>
<dbReference type="GO" id="GO:0000981">
    <property type="term" value="F:DNA-binding transcription factor activity, RNA polymerase II-specific"/>
    <property type="evidence" value="ECO:0007669"/>
    <property type="project" value="InterPro"/>
</dbReference>
<dbReference type="CDD" id="cd00266">
    <property type="entry name" value="MADS_SRF_like"/>
    <property type="match status" value="1"/>
</dbReference>
<dbReference type="SUPFAM" id="SSF55455">
    <property type="entry name" value="SRF-like"/>
    <property type="match status" value="1"/>
</dbReference>